<evidence type="ECO:0000313" key="2">
    <source>
        <dbReference type="Proteomes" id="UP000077412"/>
    </source>
</evidence>
<dbReference type="EMBL" id="CP016761">
    <property type="protein sequence ID" value="ANX11476.1"/>
    <property type="molecule type" value="Genomic_DNA"/>
</dbReference>
<dbReference type="OrthoDB" id="2697418at2"/>
<dbReference type="AlphaFoldDB" id="A0A1B1Z1W7"/>
<reference evidence="1 2" key="1">
    <citation type="submission" date="2016-08" db="EMBL/GenBank/DDBJ databases">
        <title>Complete genome sequence of Fictibacillus arsenicus G25-54, a strain with toxicity to nematodes and a potential arsenic-resistance activity.</title>
        <authorList>
            <person name="Zheng Z."/>
        </authorList>
    </citation>
    <scope>NUCLEOTIDE SEQUENCE [LARGE SCALE GENOMIC DNA]</scope>
    <source>
        <strain evidence="1 2">G25-54</strain>
    </source>
</reference>
<keyword evidence="2" id="KW-1185">Reference proteome</keyword>
<evidence type="ECO:0000313" key="1">
    <source>
        <dbReference type="EMBL" id="ANX11476.1"/>
    </source>
</evidence>
<gene>
    <name evidence="1" type="ORF">ABE41_005610</name>
</gene>
<protein>
    <submittedName>
        <fullName evidence="1">Uncharacterized protein</fullName>
    </submittedName>
</protein>
<organism evidence="1 2">
    <name type="scientific">Fictibacillus arsenicus</name>
    <dbReference type="NCBI Taxonomy" id="255247"/>
    <lineage>
        <taxon>Bacteria</taxon>
        <taxon>Bacillati</taxon>
        <taxon>Bacillota</taxon>
        <taxon>Bacilli</taxon>
        <taxon>Bacillales</taxon>
        <taxon>Fictibacillaceae</taxon>
        <taxon>Fictibacillus</taxon>
    </lineage>
</organism>
<dbReference type="KEGG" id="far:ABE41_005610"/>
<proteinExistence type="predicted"/>
<dbReference type="STRING" id="255247.ABE41_005610"/>
<accession>A0A1B1Z1W7</accession>
<name>A0A1B1Z1W7_9BACL</name>
<sequence>MRAGNIKQFTRFSQFTNVGEFNEHKKNFLEDHHQLFTKSEFMAFELLSQYSVVVPGVANAKIDTLVERSSEKGAGVSRASFIRMLRKAKKAGILVVYKTYRSSGGFAHNVFVFQRFDPPSETEVIHRENDESAGDSKAVHAENETETINLLINHQDQKINIRKENVQTNTTPVNPSLKDLDETFTPGNVPNEFIQAVKPFYNRAIEIYRFWQKARLAYIKYTFDMPLEFMVPVVIDAFKTTVFHYKHRKIKTTFVQYFYGTLCGMFGVQKRKEHMAKKPRYNWLDAVECE</sequence>
<dbReference type="Proteomes" id="UP000077412">
    <property type="component" value="Chromosome"/>
</dbReference>
<dbReference type="RefSeq" id="WP_066287341.1">
    <property type="nucleotide sequence ID" value="NZ_CP016761.1"/>
</dbReference>